<proteinExistence type="predicted"/>
<dbReference type="EMBL" id="JAPDOD010000025">
    <property type="protein sequence ID" value="MDA0163512.1"/>
    <property type="molecule type" value="Genomic_DNA"/>
</dbReference>
<gene>
    <name evidence="1" type="ORF">OM076_24780</name>
</gene>
<sequence>MLLRRQDGQMIPALMVLMLALLAVGLAFFQVGRAAIFSTEAQTGADAAALGAVQEIKAQLEAQVAATGTSNVEAIDPIRVRLQAELWAQKNKGHVIKLERRGVDVKVWVSTNADLGREADRVESGDEKGIGRARARIDVLALPSVGAIGNIGSSGGNAISTIKDKDWDKVKDEISDPPTCGNSAKSNDLVTLGKMLQAHGFNVAENAEIGSPPGPKAHSAGGFHYKCRDSGALDVNADNGPGSEKSIIDGIVGDVQKLGFRTIWQAAGHFDHIHIDVANSGPIGVGGGDGGAVGALEETGLDVKLIDWDAAYTPFSGFGGLGSGGFYGGPPDPDVANTLCRVLDDTNASPKIRLATFETAIVESGVHNLNYGDRDSVGVFQQRVLMGWGVGYSVMDPYGAANEFIRRAKASHMSGPGYTAGQLSQDVQRSGFPLRYDQVQGQALAMLSKFCGDKT</sequence>
<comment type="caution">
    <text evidence="1">The sequence shown here is derived from an EMBL/GenBank/DDBJ whole genome shotgun (WGS) entry which is preliminary data.</text>
</comment>
<accession>A0A9X3MW43</accession>
<organism evidence="1 2">
    <name type="scientific">Solirubrobacter ginsenosidimutans</name>
    <dbReference type="NCBI Taxonomy" id="490573"/>
    <lineage>
        <taxon>Bacteria</taxon>
        <taxon>Bacillati</taxon>
        <taxon>Actinomycetota</taxon>
        <taxon>Thermoleophilia</taxon>
        <taxon>Solirubrobacterales</taxon>
        <taxon>Solirubrobacteraceae</taxon>
        <taxon>Solirubrobacter</taxon>
    </lineage>
</organism>
<dbReference type="AlphaFoldDB" id="A0A9X3MW43"/>
<protein>
    <submittedName>
        <fullName evidence="1">Uncharacterized protein</fullName>
    </submittedName>
</protein>
<evidence type="ECO:0000313" key="1">
    <source>
        <dbReference type="EMBL" id="MDA0163512.1"/>
    </source>
</evidence>
<keyword evidence="2" id="KW-1185">Reference proteome</keyword>
<evidence type="ECO:0000313" key="2">
    <source>
        <dbReference type="Proteomes" id="UP001149140"/>
    </source>
</evidence>
<reference evidence="1" key="1">
    <citation type="submission" date="2022-10" db="EMBL/GenBank/DDBJ databases">
        <title>The WGS of Solirubrobacter ginsenosidimutans DSM 21036.</title>
        <authorList>
            <person name="Jiang Z."/>
        </authorList>
    </citation>
    <scope>NUCLEOTIDE SEQUENCE</scope>
    <source>
        <strain evidence="1">DSM 21036</strain>
    </source>
</reference>
<dbReference type="Proteomes" id="UP001149140">
    <property type="component" value="Unassembled WGS sequence"/>
</dbReference>
<name>A0A9X3MW43_9ACTN</name>
<dbReference type="RefSeq" id="WP_270042757.1">
    <property type="nucleotide sequence ID" value="NZ_JAPDOD010000025.1"/>
</dbReference>